<dbReference type="Proteomes" id="UP001500888">
    <property type="component" value="Unassembled WGS sequence"/>
</dbReference>
<dbReference type="PANTHER" id="PTHR42905">
    <property type="entry name" value="PHOSPHOENOLPYRUVATE CARBOXYLASE"/>
    <property type="match status" value="1"/>
</dbReference>
<reference evidence="2" key="1">
    <citation type="journal article" date="2019" name="Int. J. Syst. Evol. Microbiol.">
        <title>The Global Catalogue of Microorganisms (GCM) 10K type strain sequencing project: providing services to taxonomists for standard genome sequencing and annotation.</title>
        <authorList>
            <consortium name="The Broad Institute Genomics Platform"/>
            <consortium name="The Broad Institute Genome Sequencing Center for Infectious Disease"/>
            <person name="Wu L."/>
            <person name="Ma J."/>
        </authorList>
    </citation>
    <scope>NUCLEOTIDE SEQUENCE [LARGE SCALE GENOMIC DNA]</scope>
    <source>
        <strain evidence="2">JCM 16908</strain>
    </source>
</reference>
<dbReference type="InterPro" id="IPR015813">
    <property type="entry name" value="Pyrv/PenolPyrv_kinase-like_dom"/>
</dbReference>
<evidence type="ECO:0000313" key="2">
    <source>
        <dbReference type="Proteomes" id="UP001500888"/>
    </source>
</evidence>
<proteinExistence type="predicted"/>
<dbReference type="InterPro" id="IPR040442">
    <property type="entry name" value="Pyrv_kinase-like_dom_sf"/>
</dbReference>
<organism evidence="1 2">
    <name type="scientific">Sphaerisporangium flaviroseum</name>
    <dbReference type="NCBI Taxonomy" id="509199"/>
    <lineage>
        <taxon>Bacteria</taxon>
        <taxon>Bacillati</taxon>
        <taxon>Actinomycetota</taxon>
        <taxon>Actinomycetes</taxon>
        <taxon>Streptosporangiales</taxon>
        <taxon>Streptosporangiaceae</taxon>
        <taxon>Sphaerisporangium</taxon>
    </lineage>
</organism>
<dbReference type="InterPro" id="IPR039556">
    <property type="entry name" value="ICL/PEPM"/>
</dbReference>
<name>A0ABP7HUT2_9ACTN</name>
<dbReference type="PANTHER" id="PTHR42905:SF16">
    <property type="entry name" value="CARBOXYPHOSPHONOENOLPYRUVATE PHOSPHONOMUTASE-LIKE PROTEIN (AFU_ORTHOLOGUE AFUA_5G07230)"/>
    <property type="match status" value="1"/>
</dbReference>
<keyword evidence="1" id="KW-0456">Lyase</keyword>
<dbReference type="SUPFAM" id="SSF51621">
    <property type="entry name" value="Phosphoenolpyruvate/pyruvate domain"/>
    <property type="match status" value="1"/>
</dbReference>
<dbReference type="EMBL" id="BAAAZR010000004">
    <property type="protein sequence ID" value="GAA3804939.1"/>
    <property type="molecule type" value="Genomic_DNA"/>
</dbReference>
<keyword evidence="2" id="KW-1185">Reference proteome</keyword>
<gene>
    <name evidence="1" type="ORF">GCM10022226_26040</name>
</gene>
<dbReference type="Gene3D" id="3.20.20.60">
    <property type="entry name" value="Phosphoenolpyruvate-binding domains"/>
    <property type="match status" value="1"/>
</dbReference>
<dbReference type="GO" id="GO:0016829">
    <property type="term" value="F:lyase activity"/>
    <property type="evidence" value="ECO:0007669"/>
    <property type="project" value="UniProtKB-KW"/>
</dbReference>
<dbReference type="Pfam" id="PF13714">
    <property type="entry name" value="PEP_mutase"/>
    <property type="match status" value="1"/>
</dbReference>
<comment type="caution">
    <text evidence="1">The sequence shown here is derived from an EMBL/GenBank/DDBJ whole genome shotgun (WGS) entry which is preliminary data.</text>
</comment>
<protein>
    <submittedName>
        <fullName evidence="1">Isocitrate lyase/phosphoenolpyruvate mutase family protein</fullName>
    </submittedName>
</protein>
<accession>A0ABP7HUT2</accession>
<sequence>MTADRFAEFRALHHATKPLLLPNAWDYASAAALADAGFAAVGTTSLGVAAAAGKPDAEAATLQETLTLARSITGLPCPVSVDMEAGFGGGPAQVADLAEQLAELGIAGINIEDGRPDGTLADLTAQRELISTVKARVPHLFVNARTDAFWLGTPEPLSEALTRTATFADAGADGVFVPGIAADADIAAITAKTGVPLNVLFMPNRHTVEGLTALGVRRISTGSLLFRAALHATIRTALTVRDSAPVTADLPTYDQVMALTAPGQRGAAVRVSDSHRSR</sequence>
<dbReference type="CDD" id="cd00377">
    <property type="entry name" value="ICL_PEPM"/>
    <property type="match status" value="1"/>
</dbReference>
<dbReference type="RefSeq" id="WP_344938336.1">
    <property type="nucleotide sequence ID" value="NZ_BAAAZR010000004.1"/>
</dbReference>
<evidence type="ECO:0000313" key="1">
    <source>
        <dbReference type="EMBL" id="GAA3804939.1"/>
    </source>
</evidence>